<dbReference type="EMBL" id="CYKH01001023">
    <property type="protein sequence ID" value="CUG78558.1"/>
    <property type="molecule type" value="Genomic_DNA"/>
</dbReference>
<dbReference type="AlphaFoldDB" id="A0A0S4J7T7"/>
<feature type="compositionally biased region" description="Basic and acidic residues" evidence="1">
    <location>
        <begin position="248"/>
        <end position="274"/>
    </location>
</feature>
<dbReference type="Proteomes" id="UP000051952">
    <property type="component" value="Unassembled WGS sequence"/>
</dbReference>
<evidence type="ECO:0000313" key="2">
    <source>
        <dbReference type="EMBL" id="CUG78558.1"/>
    </source>
</evidence>
<feature type="compositionally biased region" description="Basic residues" evidence="1">
    <location>
        <begin position="1"/>
        <end position="42"/>
    </location>
</feature>
<feature type="non-terminal residue" evidence="2">
    <location>
        <position position="1"/>
    </location>
</feature>
<reference evidence="3" key="1">
    <citation type="submission" date="2015-09" db="EMBL/GenBank/DDBJ databases">
        <authorList>
            <consortium name="Pathogen Informatics"/>
        </authorList>
    </citation>
    <scope>NUCLEOTIDE SEQUENCE [LARGE SCALE GENOMIC DNA]</scope>
    <source>
        <strain evidence="3">Lake Konstanz</strain>
    </source>
</reference>
<accession>A0A0S4J7T7</accession>
<feature type="region of interest" description="Disordered" evidence="1">
    <location>
        <begin position="241"/>
        <end position="276"/>
    </location>
</feature>
<feature type="non-terminal residue" evidence="2">
    <location>
        <position position="489"/>
    </location>
</feature>
<feature type="compositionally biased region" description="Low complexity" evidence="1">
    <location>
        <begin position="43"/>
        <end position="52"/>
    </location>
</feature>
<feature type="compositionally biased region" description="Polar residues" evidence="1">
    <location>
        <begin position="454"/>
        <end position="463"/>
    </location>
</feature>
<feature type="compositionally biased region" description="Basic and acidic residues" evidence="1">
    <location>
        <begin position="427"/>
        <end position="440"/>
    </location>
</feature>
<sequence>SARKRARLERKSKSAHHHKKKEKKKSKRSARHQKKRSGRRSKSSSSDSSSTDSDTDSKDSSSYDDSSTYDSSEDGYNEELDTVKNFHPNGKGWRSKERLKAAAEAFGAEVRRHPAPPWLNKLLDHTVSMAIYLFEDNRRSLKMRRRASVAASKNFLLALQVYGRSRGIEDRDVEREVAGLSSKDRKSPRKVVRAFRKALMRQEPRRLCPPARSPIFPASGVRRTEAEGLFLYQRRRPCQSHLGPDCGPDERVASVQDVHSEQPEEKQTHKDHQNVENQIPEAHVELSWTINKKIRRRGDESFNNAHQNWTYPGGDLVENECRYIDPTKQKNPKVGNKTIEKGWDKKGGSASLETHQEVAANTTAHEEAVPVHGNVFSSVSAPRKYGTLQQPAPSVHNEAPVSPYAPQDRRTHWYPGGPHSLEQDTESGEKDHQESEEAHIYKKSHQLPGKKITKTQGETTQLAQGRHQVPLREGNPAGRDKNAHGSHDT</sequence>
<protein>
    <submittedName>
        <fullName evidence="2">Uncharacterized protein</fullName>
    </submittedName>
</protein>
<feature type="region of interest" description="Disordered" evidence="1">
    <location>
        <begin position="1"/>
        <end position="92"/>
    </location>
</feature>
<evidence type="ECO:0000256" key="1">
    <source>
        <dbReference type="SAM" id="MobiDB-lite"/>
    </source>
</evidence>
<feature type="compositionally biased region" description="Acidic residues" evidence="1">
    <location>
        <begin position="71"/>
        <end position="80"/>
    </location>
</feature>
<name>A0A0S4J7T7_BODSA</name>
<organism evidence="2 3">
    <name type="scientific">Bodo saltans</name>
    <name type="common">Flagellated protozoan</name>
    <dbReference type="NCBI Taxonomy" id="75058"/>
    <lineage>
        <taxon>Eukaryota</taxon>
        <taxon>Discoba</taxon>
        <taxon>Euglenozoa</taxon>
        <taxon>Kinetoplastea</taxon>
        <taxon>Metakinetoplastina</taxon>
        <taxon>Eubodonida</taxon>
        <taxon>Bodonidae</taxon>
        <taxon>Bodo</taxon>
    </lineage>
</organism>
<feature type="region of interest" description="Disordered" evidence="1">
    <location>
        <begin position="385"/>
        <end position="489"/>
    </location>
</feature>
<gene>
    <name evidence="2" type="ORF">BSAL_85830c</name>
</gene>
<proteinExistence type="predicted"/>
<feature type="compositionally biased region" description="Basic and acidic residues" evidence="1">
    <location>
        <begin position="478"/>
        <end position="489"/>
    </location>
</feature>
<keyword evidence="3" id="KW-1185">Reference proteome</keyword>
<evidence type="ECO:0000313" key="3">
    <source>
        <dbReference type="Proteomes" id="UP000051952"/>
    </source>
</evidence>
<dbReference type="VEuPathDB" id="TriTrypDB:BSAL_85830c"/>